<accession>A0A1G7DHD8</accession>
<keyword evidence="3" id="KW-1185">Reference proteome</keyword>
<protein>
    <submittedName>
        <fullName evidence="2">Polysaccharide pyruvyl transferase</fullName>
    </submittedName>
</protein>
<dbReference type="EMBL" id="FMZX01000046">
    <property type="protein sequence ID" value="SDE50984.1"/>
    <property type="molecule type" value="Genomic_DNA"/>
</dbReference>
<name>A0A1G7DHD8_9PROT</name>
<feature type="domain" description="Polysaccharide pyruvyl transferase" evidence="1">
    <location>
        <begin position="71"/>
        <end position="323"/>
    </location>
</feature>
<organism evidence="2 3">
    <name type="scientific">Belnapia rosea</name>
    <dbReference type="NCBI Taxonomy" id="938405"/>
    <lineage>
        <taxon>Bacteria</taxon>
        <taxon>Pseudomonadati</taxon>
        <taxon>Pseudomonadota</taxon>
        <taxon>Alphaproteobacteria</taxon>
        <taxon>Acetobacterales</taxon>
        <taxon>Roseomonadaceae</taxon>
        <taxon>Belnapia</taxon>
    </lineage>
</organism>
<sequence>MLEAAESKLKVAQKPTKHRPFFVSFDLNVNGLQFSSTENLLSHFGQNVGNLAFVYAMSEQIVGEKKYFGSSTKQIADINKEHDVLVFPAANNVGEKSDLGWLATIIEKTNLPILIVGLGVQANLGQVDFPLMPGTLRFFDVVKERSISLGVRGKFTKEFLSRHGISTTHITGCPSNFINPNPHLGKLILDKRYADLSEKKIASVALNLEYFRLESEKVRVLTDWVNDFSGALILQSDESVFSLVRGDFQKDLKMASWIGKYFLGKEDAADTEAWLARYGRIYIHVPSWMDYLRGLSLSVGSRFHGNMLAVQAGTPGIVFPHDSRTLEMCETMMLPHFPWDDIQPGISIQQVLKKTHFSGAAFDQNRSRLARVYRDLVYRVGLDVIPAVHEICDAN</sequence>
<dbReference type="GO" id="GO:0016740">
    <property type="term" value="F:transferase activity"/>
    <property type="evidence" value="ECO:0007669"/>
    <property type="project" value="UniProtKB-KW"/>
</dbReference>
<keyword evidence="2" id="KW-0808">Transferase</keyword>
<evidence type="ECO:0000259" key="1">
    <source>
        <dbReference type="Pfam" id="PF04230"/>
    </source>
</evidence>
<dbReference type="Proteomes" id="UP000198925">
    <property type="component" value="Unassembled WGS sequence"/>
</dbReference>
<dbReference type="RefSeq" id="WP_090665290.1">
    <property type="nucleotide sequence ID" value="NZ_FMZX01000046.1"/>
</dbReference>
<dbReference type="AlphaFoldDB" id="A0A1G7DHD8"/>
<evidence type="ECO:0000313" key="2">
    <source>
        <dbReference type="EMBL" id="SDE50984.1"/>
    </source>
</evidence>
<proteinExistence type="predicted"/>
<reference evidence="2 3" key="1">
    <citation type="submission" date="2016-10" db="EMBL/GenBank/DDBJ databases">
        <authorList>
            <person name="de Groot N.N."/>
        </authorList>
    </citation>
    <scope>NUCLEOTIDE SEQUENCE [LARGE SCALE GENOMIC DNA]</scope>
    <source>
        <strain evidence="2 3">CPCC 100156</strain>
    </source>
</reference>
<gene>
    <name evidence="2" type="ORF">SAMN04487779_10465</name>
</gene>
<dbReference type="InterPro" id="IPR007345">
    <property type="entry name" value="Polysacch_pyruvyl_Trfase"/>
</dbReference>
<evidence type="ECO:0000313" key="3">
    <source>
        <dbReference type="Proteomes" id="UP000198925"/>
    </source>
</evidence>
<dbReference type="Pfam" id="PF04230">
    <property type="entry name" value="PS_pyruv_trans"/>
    <property type="match status" value="1"/>
</dbReference>